<dbReference type="GO" id="GO:0005737">
    <property type="term" value="C:cytoplasm"/>
    <property type="evidence" value="ECO:0007669"/>
    <property type="project" value="UniProtKB-SubCell"/>
</dbReference>
<dbReference type="Proteomes" id="UP000532373">
    <property type="component" value="Unassembled WGS sequence"/>
</dbReference>
<evidence type="ECO:0000256" key="2">
    <source>
        <dbReference type="PIRNR" id="PIRNR006276"/>
    </source>
</evidence>
<comment type="caution">
    <text evidence="4">The sequence shown here is derived from an EMBL/GenBank/DDBJ whole genome shotgun (WGS) entry which is preliminary data.</text>
</comment>
<dbReference type="PRINTS" id="PR01438">
    <property type="entry name" value="UNVRSLSTRESS"/>
</dbReference>
<name>A0A8E2BAP1_9HYPH</name>
<sequence length="139" mass="14551">MYTNILITTDGSELAQKGVDHGLTLAKSLGSKATVITVAEPYPLHSPATIGSWTEAQQHHADAALNLAKEAAAKMGVTIEVVLASHASPAEAIVKTAQDRGCNLIVMASHGRRGVSRLLLGSQTAEVVHLSKIPVLVVR</sequence>
<proteinExistence type="inferred from homology"/>
<accession>A0A8E2BAP1</accession>
<dbReference type="PANTHER" id="PTHR46268">
    <property type="entry name" value="STRESS RESPONSE PROTEIN NHAX"/>
    <property type="match status" value="1"/>
</dbReference>
<keyword evidence="2" id="KW-0963">Cytoplasm</keyword>
<dbReference type="PANTHER" id="PTHR46268:SF15">
    <property type="entry name" value="UNIVERSAL STRESS PROTEIN HP_0031"/>
    <property type="match status" value="1"/>
</dbReference>
<protein>
    <recommendedName>
        <fullName evidence="2">Universal stress protein</fullName>
    </recommendedName>
</protein>
<dbReference type="EMBL" id="JACHGI010000001">
    <property type="protein sequence ID" value="MBB6464948.1"/>
    <property type="molecule type" value="Genomic_DNA"/>
</dbReference>
<dbReference type="AlphaFoldDB" id="A0A8E2BAP1"/>
<comment type="subcellular location">
    <subcellularLocation>
        <location evidence="2">Cytoplasm</location>
    </subcellularLocation>
</comment>
<evidence type="ECO:0000313" key="4">
    <source>
        <dbReference type="EMBL" id="MBB6464948.1"/>
    </source>
</evidence>
<reference evidence="4 5" key="1">
    <citation type="submission" date="2020-08" db="EMBL/GenBank/DDBJ databases">
        <title>Genomic Encyclopedia of Type Strains, Phase IV (KMG-IV): sequencing the most valuable type-strain genomes for metagenomic binning, comparative biology and taxonomic classification.</title>
        <authorList>
            <person name="Goeker M."/>
        </authorList>
    </citation>
    <scope>NUCLEOTIDE SEQUENCE [LARGE SCALE GENOMIC DNA]</scope>
    <source>
        <strain evidence="4 5">DSM 17454</strain>
    </source>
</reference>
<dbReference type="InterPro" id="IPR014729">
    <property type="entry name" value="Rossmann-like_a/b/a_fold"/>
</dbReference>
<evidence type="ECO:0000259" key="3">
    <source>
        <dbReference type="Pfam" id="PF00582"/>
    </source>
</evidence>
<comment type="similarity">
    <text evidence="1 2">Belongs to the universal stress protein A family.</text>
</comment>
<dbReference type="CDD" id="cd00293">
    <property type="entry name" value="USP-like"/>
    <property type="match status" value="1"/>
</dbReference>
<dbReference type="RefSeq" id="WP_184767476.1">
    <property type="nucleotide sequence ID" value="NZ_JACHGI010000001.1"/>
</dbReference>
<organism evidence="4 5">
    <name type="scientific">Aminobacter carboxidus</name>
    <dbReference type="NCBI Taxonomy" id="376165"/>
    <lineage>
        <taxon>Bacteria</taxon>
        <taxon>Pseudomonadati</taxon>
        <taxon>Pseudomonadota</taxon>
        <taxon>Alphaproteobacteria</taxon>
        <taxon>Hyphomicrobiales</taxon>
        <taxon>Phyllobacteriaceae</taxon>
        <taxon>Aminobacter</taxon>
    </lineage>
</organism>
<dbReference type="Gene3D" id="3.40.50.620">
    <property type="entry name" value="HUPs"/>
    <property type="match status" value="1"/>
</dbReference>
<dbReference type="Pfam" id="PF00582">
    <property type="entry name" value="Usp"/>
    <property type="match status" value="1"/>
</dbReference>
<feature type="domain" description="UspA" evidence="3">
    <location>
        <begin position="1"/>
        <end position="139"/>
    </location>
</feature>
<dbReference type="SUPFAM" id="SSF52402">
    <property type="entry name" value="Adenine nucleotide alpha hydrolases-like"/>
    <property type="match status" value="1"/>
</dbReference>
<gene>
    <name evidence="4" type="ORF">HNQ96_000795</name>
</gene>
<dbReference type="InterPro" id="IPR006016">
    <property type="entry name" value="UspA"/>
</dbReference>
<evidence type="ECO:0000256" key="1">
    <source>
        <dbReference type="ARBA" id="ARBA00008791"/>
    </source>
</evidence>
<evidence type="ECO:0000313" key="5">
    <source>
        <dbReference type="Proteomes" id="UP000532373"/>
    </source>
</evidence>
<dbReference type="PIRSF" id="PIRSF006276">
    <property type="entry name" value="UspA"/>
    <property type="match status" value="1"/>
</dbReference>
<dbReference type="InterPro" id="IPR006015">
    <property type="entry name" value="Universal_stress_UspA"/>
</dbReference>